<keyword evidence="2" id="KW-0456">Lyase</keyword>
<dbReference type="InterPro" id="IPR008397">
    <property type="entry name" value="Alginate_lyase_dom"/>
</dbReference>
<organism evidence="6 7">
    <name type="scientific">Clonostachys solani</name>
    <dbReference type="NCBI Taxonomy" id="160281"/>
    <lineage>
        <taxon>Eukaryota</taxon>
        <taxon>Fungi</taxon>
        <taxon>Dikarya</taxon>
        <taxon>Ascomycota</taxon>
        <taxon>Pezizomycotina</taxon>
        <taxon>Sordariomycetes</taxon>
        <taxon>Hypocreomycetidae</taxon>
        <taxon>Hypocreales</taxon>
        <taxon>Bionectriaceae</taxon>
        <taxon>Clonostachys</taxon>
    </lineage>
</organism>
<comment type="caution">
    <text evidence="6">The sequence shown here is derived from an EMBL/GenBank/DDBJ whole genome shotgun (WGS) entry which is preliminary data.</text>
</comment>
<dbReference type="AlphaFoldDB" id="A0A9P0ERA9"/>
<dbReference type="GO" id="GO:0042597">
    <property type="term" value="C:periplasmic space"/>
    <property type="evidence" value="ECO:0007669"/>
    <property type="project" value="InterPro"/>
</dbReference>
<dbReference type="Proteomes" id="UP000775872">
    <property type="component" value="Unassembled WGS sequence"/>
</dbReference>
<feature type="chain" id="PRO_5040440038" description="Alginate lyase domain-containing protein" evidence="4">
    <location>
        <begin position="24"/>
        <end position="479"/>
    </location>
</feature>
<protein>
    <recommendedName>
        <fullName evidence="5">Alginate lyase domain-containing protein</fullName>
    </recommendedName>
</protein>
<dbReference type="SUPFAM" id="SSF48230">
    <property type="entry name" value="Chondroitin AC/alginate lyase"/>
    <property type="match status" value="1"/>
</dbReference>
<dbReference type="Gene3D" id="1.50.10.100">
    <property type="entry name" value="Chondroitin AC/alginate lyase"/>
    <property type="match status" value="1"/>
</dbReference>
<name>A0A9P0ERA9_9HYPO</name>
<sequence length="479" mass="52122">MYGRALLVPFLLTLFSLVAHVSSFTHPGLLVTSQDVSRAKKHIDAKQEPWYGSWEKLAASKYSSSTYQPNPSKTIDRPSNGELMWRDAAAAFNLALQWKISGNTTFADASGKILLAWAETFEGFDGGDDRYLSAGLQGYQFANTAELLRDYEPFAQADLSTVGTFLSNQFLAVNEFFLDHKAPSEHNHKHFYANWEQCNLASMMAIAVVTENTTAWDYAINYFKNGSGNGAINNAIVYIVDEPGTGRPLGQGQESGRDQGHSALNQQILGVIGQQAWNQGEDLFSYNDSRILKGAEYFARYNLGNDVPFVEYTNGIVTHTEVSSASRGATRPTWELLYHHYVGVKKLDAPWTKAYLNKTLEESGGFELGSGAMGEGSGRFDGLGWGSLLYRVDDSDVESPSASETPGPTTTSGSSATPSSSTPSGSSTLLDNVTSGTPVSSTLLPTVDTTPIPTPTSTTSRQTPTARPCSRKRKRAHRI</sequence>
<dbReference type="GO" id="GO:0016829">
    <property type="term" value="F:lyase activity"/>
    <property type="evidence" value="ECO:0007669"/>
    <property type="project" value="UniProtKB-KW"/>
</dbReference>
<feature type="compositionally biased region" description="Basic residues" evidence="3">
    <location>
        <begin position="469"/>
        <end position="479"/>
    </location>
</feature>
<evidence type="ECO:0000256" key="1">
    <source>
        <dbReference type="ARBA" id="ARBA00022729"/>
    </source>
</evidence>
<feature type="compositionally biased region" description="Polar residues" evidence="3">
    <location>
        <begin position="429"/>
        <end position="441"/>
    </location>
</feature>
<proteinExistence type="predicted"/>
<dbReference type="Pfam" id="PF05426">
    <property type="entry name" value="Alginate_lyase"/>
    <property type="match status" value="1"/>
</dbReference>
<feature type="signal peptide" evidence="4">
    <location>
        <begin position="1"/>
        <end position="23"/>
    </location>
</feature>
<dbReference type="EMBL" id="CABFOC020000082">
    <property type="protein sequence ID" value="CAH0058104.1"/>
    <property type="molecule type" value="Genomic_DNA"/>
</dbReference>
<reference evidence="6 7" key="2">
    <citation type="submission" date="2021-10" db="EMBL/GenBank/DDBJ databases">
        <authorList>
            <person name="Piombo E."/>
        </authorList>
    </citation>
    <scope>NUCLEOTIDE SEQUENCE [LARGE SCALE GENOMIC DNA]</scope>
</reference>
<gene>
    <name evidence="6" type="ORF">CSOL1703_00008582</name>
</gene>
<dbReference type="InterPro" id="IPR008929">
    <property type="entry name" value="Chondroitin_lyas"/>
</dbReference>
<feature type="compositionally biased region" description="Low complexity" evidence="3">
    <location>
        <begin position="398"/>
        <end position="428"/>
    </location>
</feature>
<accession>A0A9P0ERA9</accession>
<keyword evidence="1 4" id="KW-0732">Signal</keyword>
<feature type="domain" description="Alginate lyase" evidence="5">
    <location>
        <begin position="50"/>
        <end position="303"/>
    </location>
</feature>
<dbReference type="OrthoDB" id="5280547at2759"/>
<evidence type="ECO:0000313" key="6">
    <source>
        <dbReference type="EMBL" id="CAH0058104.1"/>
    </source>
</evidence>
<feature type="region of interest" description="Disordered" evidence="3">
    <location>
        <begin position="396"/>
        <end position="479"/>
    </location>
</feature>
<evidence type="ECO:0000256" key="2">
    <source>
        <dbReference type="ARBA" id="ARBA00023239"/>
    </source>
</evidence>
<evidence type="ECO:0000256" key="4">
    <source>
        <dbReference type="SAM" id="SignalP"/>
    </source>
</evidence>
<reference evidence="7" key="1">
    <citation type="submission" date="2019-06" db="EMBL/GenBank/DDBJ databases">
        <authorList>
            <person name="Broberg M."/>
        </authorList>
    </citation>
    <scope>NUCLEOTIDE SEQUENCE [LARGE SCALE GENOMIC DNA]</scope>
</reference>
<evidence type="ECO:0000313" key="7">
    <source>
        <dbReference type="Proteomes" id="UP000775872"/>
    </source>
</evidence>
<evidence type="ECO:0000256" key="3">
    <source>
        <dbReference type="SAM" id="MobiDB-lite"/>
    </source>
</evidence>
<feature type="compositionally biased region" description="Low complexity" evidence="3">
    <location>
        <begin position="442"/>
        <end position="468"/>
    </location>
</feature>
<evidence type="ECO:0000259" key="5">
    <source>
        <dbReference type="Pfam" id="PF05426"/>
    </source>
</evidence>
<keyword evidence="7" id="KW-1185">Reference proteome</keyword>